<protein>
    <submittedName>
        <fullName evidence="1">Uncharacterized protein</fullName>
    </submittedName>
</protein>
<name>A0ABQ9Z7K2_9CRUS</name>
<keyword evidence="2" id="KW-1185">Reference proteome</keyword>
<reference evidence="1 2" key="1">
    <citation type="journal article" date="2023" name="Nucleic Acids Res.">
        <title>The hologenome of Daphnia magna reveals possible DNA methylation and microbiome-mediated evolution of the host genome.</title>
        <authorList>
            <person name="Chaturvedi A."/>
            <person name="Li X."/>
            <person name="Dhandapani V."/>
            <person name="Marshall H."/>
            <person name="Kissane S."/>
            <person name="Cuenca-Cambronero M."/>
            <person name="Asole G."/>
            <person name="Calvet F."/>
            <person name="Ruiz-Romero M."/>
            <person name="Marangio P."/>
            <person name="Guigo R."/>
            <person name="Rago D."/>
            <person name="Mirbahai L."/>
            <person name="Eastwood N."/>
            <person name="Colbourne J.K."/>
            <person name="Zhou J."/>
            <person name="Mallon E."/>
            <person name="Orsini L."/>
        </authorList>
    </citation>
    <scope>NUCLEOTIDE SEQUENCE [LARGE SCALE GENOMIC DNA]</scope>
    <source>
        <strain evidence="1">LRV0_1</strain>
    </source>
</reference>
<comment type="caution">
    <text evidence="1">The sequence shown here is derived from an EMBL/GenBank/DDBJ whole genome shotgun (WGS) entry which is preliminary data.</text>
</comment>
<organism evidence="1 2">
    <name type="scientific">Daphnia magna</name>
    <dbReference type="NCBI Taxonomy" id="35525"/>
    <lineage>
        <taxon>Eukaryota</taxon>
        <taxon>Metazoa</taxon>
        <taxon>Ecdysozoa</taxon>
        <taxon>Arthropoda</taxon>
        <taxon>Crustacea</taxon>
        <taxon>Branchiopoda</taxon>
        <taxon>Diplostraca</taxon>
        <taxon>Cladocera</taxon>
        <taxon>Anomopoda</taxon>
        <taxon>Daphniidae</taxon>
        <taxon>Daphnia</taxon>
    </lineage>
</organism>
<gene>
    <name evidence="1" type="ORF">OUZ56_013754</name>
</gene>
<evidence type="ECO:0000313" key="2">
    <source>
        <dbReference type="Proteomes" id="UP001234178"/>
    </source>
</evidence>
<accession>A0ABQ9Z7K2</accession>
<sequence>MMYIPIELYSSSEYETADVYTMSQQQDLIKAIHVNSIVLNLSNRTATGHNTSLDAVIRVKSQLYNRIITGLLLKFFSRDGSI</sequence>
<evidence type="ECO:0000313" key="1">
    <source>
        <dbReference type="EMBL" id="KAK4008619.1"/>
    </source>
</evidence>
<dbReference type="EMBL" id="JAOYFB010000002">
    <property type="protein sequence ID" value="KAK4008619.1"/>
    <property type="molecule type" value="Genomic_DNA"/>
</dbReference>
<proteinExistence type="predicted"/>
<dbReference type="Proteomes" id="UP001234178">
    <property type="component" value="Unassembled WGS sequence"/>
</dbReference>